<comment type="caution">
    <text evidence="3">The sequence shown here is derived from an EMBL/GenBank/DDBJ whole genome shotgun (WGS) entry which is preliminary data.</text>
</comment>
<dbReference type="PROSITE" id="PS50206">
    <property type="entry name" value="RHODANESE_3"/>
    <property type="match status" value="1"/>
</dbReference>
<dbReference type="InterPro" id="IPR036873">
    <property type="entry name" value="Rhodanese-like_dom_sf"/>
</dbReference>
<protein>
    <submittedName>
        <fullName evidence="3">Rhodanese-like domain-containing protein</fullName>
    </submittedName>
</protein>
<dbReference type="InterPro" id="IPR050229">
    <property type="entry name" value="GlpE_sulfurtransferase"/>
</dbReference>
<evidence type="ECO:0000313" key="4">
    <source>
        <dbReference type="Proteomes" id="UP000290218"/>
    </source>
</evidence>
<reference evidence="3 4" key="1">
    <citation type="submission" date="2019-01" db="EMBL/GenBank/DDBJ databases">
        <title>Lacunisphaera sp. strain TWA-58.</title>
        <authorList>
            <person name="Chen W.-M."/>
        </authorList>
    </citation>
    <scope>NUCLEOTIDE SEQUENCE [LARGE SCALE GENOMIC DNA]</scope>
    <source>
        <strain evidence="3 4">TWA-58</strain>
    </source>
</reference>
<dbReference type="Pfam" id="PF00581">
    <property type="entry name" value="Rhodanese"/>
    <property type="match status" value="1"/>
</dbReference>
<feature type="signal peptide" evidence="1">
    <location>
        <begin position="1"/>
        <end position="23"/>
    </location>
</feature>
<keyword evidence="4" id="KW-1185">Reference proteome</keyword>
<name>A0A4Q1C6Q0_9BACT</name>
<feature type="chain" id="PRO_5020299944" evidence="1">
    <location>
        <begin position="24"/>
        <end position="139"/>
    </location>
</feature>
<dbReference type="InterPro" id="IPR001763">
    <property type="entry name" value="Rhodanese-like_dom"/>
</dbReference>
<dbReference type="PANTHER" id="PTHR43031:SF18">
    <property type="entry name" value="RHODANESE-RELATED SULFURTRANSFERASES"/>
    <property type="match status" value="1"/>
</dbReference>
<dbReference type="AlphaFoldDB" id="A0A4Q1C6Q0"/>
<dbReference type="PANTHER" id="PTHR43031">
    <property type="entry name" value="FAD-DEPENDENT OXIDOREDUCTASE"/>
    <property type="match status" value="1"/>
</dbReference>
<dbReference type="EMBL" id="SDHX01000001">
    <property type="protein sequence ID" value="RXK54466.1"/>
    <property type="molecule type" value="Genomic_DNA"/>
</dbReference>
<proteinExistence type="predicted"/>
<evidence type="ECO:0000259" key="2">
    <source>
        <dbReference type="PROSITE" id="PS50206"/>
    </source>
</evidence>
<dbReference type="Proteomes" id="UP000290218">
    <property type="component" value="Unassembled WGS sequence"/>
</dbReference>
<dbReference type="SMART" id="SM00450">
    <property type="entry name" value="RHOD"/>
    <property type="match status" value="1"/>
</dbReference>
<dbReference type="SUPFAM" id="SSF52821">
    <property type="entry name" value="Rhodanese/Cell cycle control phosphatase"/>
    <property type="match status" value="1"/>
</dbReference>
<accession>A0A4Q1C6Q0</accession>
<feature type="domain" description="Rhodanese" evidence="2">
    <location>
        <begin position="39"/>
        <end position="133"/>
    </location>
</feature>
<dbReference type="CDD" id="cd00158">
    <property type="entry name" value="RHOD"/>
    <property type="match status" value="1"/>
</dbReference>
<gene>
    <name evidence="3" type="ORF">ESB00_00780</name>
</gene>
<sequence>MVSRMKLLPLLLATLSLFSFARAAEVPAISPAEAAKLVAAGQAVLIDVREPSEWADTGVAAPAVLLPKSEFDAGQIGDWKDFLAKVGDKQILTYCRSGRRSGAVAEALAAQGHKVANAGPFEAWKAAGLPTRKATEPAK</sequence>
<dbReference type="Gene3D" id="3.40.250.10">
    <property type="entry name" value="Rhodanese-like domain"/>
    <property type="match status" value="1"/>
</dbReference>
<keyword evidence="1" id="KW-0732">Signal</keyword>
<evidence type="ECO:0000256" key="1">
    <source>
        <dbReference type="SAM" id="SignalP"/>
    </source>
</evidence>
<organism evidence="3 4">
    <name type="scientific">Oleiharenicola lentus</name>
    <dbReference type="NCBI Taxonomy" id="2508720"/>
    <lineage>
        <taxon>Bacteria</taxon>
        <taxon>Pseudomonadati</taxon>
        <taxon>Verrucomicrobiota</taxon>
        <taxon>Opitutia</taxon>
        <taxon>Opitutales</taxon>
        <taxon>Opitutaceae</taxon>
        <taxon>Oleiharenicola</taxon>
    </lineage>
</organism>
<evidence type="ECO:0000313" key="3">
    <source>
        <dbReference type="EMBL" id="RXK54466.1"/>
    </source>
</evidence>